<organism evidence="1 2">
    <name type="scientific">Vitis vinifera</name>
    <name type="common">Grape</name>
    <dbReference type="NCBI Taxonomy" id="29760"/>
    <lineage>
        <taxon>Eukaryota</taxon>
        <taxon>Viridiplantae</taxon>
        <taxon>Streptophyta</taxon>
        <taxon>Embryophyta</taxon>
        <taxon>Tracheophyta</taxon>
        <taxon>Spermatophyta</taxon>
        <taxon>Magnoliopsida</taxon>
        <taxon>eudicotyledons</taxon>
        <taxon>Gunneridae</taxon>
        <taxon>Pentapetalae</taxon>
        <taxon>rosids</taxon>
        <taxon>Vitales</taxon>
        <taxon>Vitaceae</taxon>
        <taxon>Viteae</taxon>
        <taxon>Vitis</taxon>
    </lineage>
</organism>
<name>D7TSF6_VITVI</name>
<sequence>METCKLPANLTWMQYRRCKCICHPRMLLLGPTQPVPYQADIRIEISIVLDDTITFCFFVSFFTAHAKVEETGPGWLKNDMWCREMKSGDVRIWVCRVGMWI</sequence>
<dbReference type="EMBL" id="FN596243">
    <property type="protein sequence ID" value="CBI33428.3"/>
    <property type="molecule type" value="Genomic_DNA"/>
</dbReference>
<dbReference type="InParanoid" id="D7TSF6"/>
<dbReference type="HOGENOM" id="CLU_2296854_0_0_1"/>
<dbReference type="AlphaFoldDB" id="D7TSF6"/>
<dbReference type="Proteomes" id="UP000009183">
    <property type="component" value="Chromosome 9"/>
</dbReference>
<keyword evidence="2" id="KW-1185">Reference proteome</keyword>
<protein>
    <submittedName>
        <fullName evidence="1">Uncharacterized protein</fullName>
    </submittedName>
</protein>
<proteinExistence type="predicted"/>
<gene>
    <name evidence="1" type="ordered locus">VIT_09s0096g00920</name>
</gene>
<dbReference type="PaxDb" id="29760-VIT_09s0096g00920.t01"/>
<evidence type="ECO:0000313" key="1">
    <source>
        <dbReference type="EMBL" id="CBI33428.3"/>
    </source>
</evidence>
<evidence type="ECO:0000313" key="2">
    <source>
        <dbReference type="Proteomes" id="UP000009183"/>
    </source>
</evidence>
<accession>D7TSF6</accession>
<reference evidence="2" key="1">
    <citation type="journal article" date="2007" name="Nature">
        <title>The grapevine genome sequence suggests ancestral hexaploidization in major angiosperm phyla.</title>
        <authorList>
            <consortium name="The French-Italian Public Consortium for Grapevine Genome Characterization."/>
            <person name="Jaillon O."/>
            <person name="Aury J.-M."/>
            <person name="Noel B."/>
            <person name="Policriti A."/>
            <person name="Clepet C."/>
            <person name="Casagrande A."/>
            <person name="Choisne N."/>
            <person name="Aubourg S."/>
            <person name="Vitulo N."/>
            <person name="Jubin C."/>
            <person name="Vezzi A."/>
            <person name="Legeai F."/>
            <person name="Hugueney P."/>
            <person name="Dasilva C."/>
            <person name="Horner D."/>
            <person name="Mica E."/>
            <person name="Jublot D."/>
            <person name="Poulain J."/>
            <person name="Bruyere C."/>
            <person name="Billault A."/>
            <person name="Segurens B."/>
            <person name="Gouyvenoux M."/>
            <person name="Ugarte E."/>
            <person name="Cattonaro F."/>
            <person name="Anthouard V."/>
            <person name="Vico V."/>
            <person name="Del Fabbro C."/>
            <person name="Alaux M."/>
            <person name="Di Gaspero G."/>
            <person name="Dumas V."/>
            <person name="Felice N."/>
            <person name="Paillard S."/>
            <person name="Juman I."/>
            <person name="Moroldo M."/>
            <person name="Scalabrin S."/>
            <person name="Canaguier A."/>
            <person name="Le Clainche I."/>
            <person name="Malacrida G."/>
            <person name="Durand E."/>
            <person name="Pesole G."/>
            <person name="Laucou V."/>
            <person name="Chatelet P."/>
            <person name="Merdinoglu D."/>
            <person name="Delledonne M."/>
            <person name="Pezzotti M."/>
            <person name="Lecharny A."/>
            <person name="Scarpelli C."/>
            <person name="Artiguenave F."/>
            <person name="Pe M.E."/>
            <person name="Valle G."/>
            <person name="Morgante M."/>
            <person name="Caboche M."/>
            <person name="Adam-Blondon A.-F."/>
            <person name="Weissenbach J."/>
            <person name="Quetier F."/>
            <person name="Wincker P."/>
        </authorList>
    </citation>
    <scope>NUCLEOTIDE SEQUENCE [LARGE SCALE GENOMIC DNA]</scope>
    <source>
        <strain evidence="2">cv. Pinot noir / PN40024</strain>
    </source>
</reference>